<dbReference type="PANTHER" id="PTHR33446">
    <property type="entry name" value="PROTEIN TONB-RELATED"/>
    <property type="match status" value="1"/>
</dbReference>
<feature type="transmembrane region" description="Helical" evidence="10">
    <location>
        <begin position="17"/>
        <end position="34"/>
    </location>
</feature>
<dbReference type="Pfam" id="PF03544">
    <property type="entry name" value="TonB_C"/>
    <property type="match status" value="1"/>
</dbReference>
<keyword evidence="7" id="KW-0653">Protein transport</keyword>
<evidence type="ECO:0000256" key="6">
    <source>
        <dbReference type="ARBA" id="ARBA00022692"/>
    </source>
</evidence>
<dbReference type="GO" id="GO:0015031">
    <property type="term" value="P:protein transport"/>
    <property type="evidence" value="ECO:0007669"/>
    <property type="project" value="UniProtKB-KW"/>
</dbReference>
<dbReference type="AlphaFoldDB" id="A0A1I6GBX5"/>
<name>A0A1I6GBX5_9FLAO</name>
<dbReference type="InterPro" id="IPR051045">
    <property type="entry name" value="TonB-dependent_transducer"/>
</dbReference>
<evidence type="ECO:0000256" key="8">
    <source>
        <dbReference type="ARBA" id="ARBA00022989"/>
    </source>
</evidence>
<evidence type="ECO:0000256" key="9">
    <source>
        <dbReference type="ARBA" id="ARBA00023136"/>
    </source>
</evidence>
<dbReference type="GO" id="GO:0030288">
    <property type="term" value="C:outer membrane-bounded periplasmic space"/>
    <property type="evidence" value="ECO:0007669"/>
    <property type="project" value="InterPro"/>
</dbReference>
<dbReference type="Gene3D" id="3.30.1150.10">
    <property type="match status" value="1"/>
</dbReference>
<keyword evidence="13" id="KW-1185">Reference proteome</keyword>
<evidence type="ECO:0000256" key="5">
    <source>
        <dbReference type="ARBA" id="ARBA00022519"/>
    </source>
</evidence>
<reference evidence="12 13" key="1">
    <citation type="submission" date="2016-10" db="EMBL/GenBank/DDBJ databases">
        <authorList>
            <person name="de Groot N.N."/>
        </authorList>
    </citation>
    <scope>NUCLEOTIDE SEQUENCE [LARGE SCALE GENOMIC DNA]</scope>
    <source>
        <strain evidence="12 13">DSM 21019</strain>
    </source>
</reference>
<dbReference type="PANTHER" id="PTHR33446:SF2">
    <property type="entry name" value="PROTEIN TONB"/>
    <property type="match status" value="1"/>
</dbReference>
<dbReference type="InterPro" id="IPR037682">
    <property type="entry name" value="TonB_C"/>
</dbReference>
<dbReference type="SUPFAM" id="SSF74653">
    <property type="entry name" value="TolA/TonB C-terminal domain"/>
    <property type="match status" value="1"/>
</dbReference>
<evidence type="ECO:0000256" key="3">
    <source>
        <dbReference type="ARBA" id="ARBA00022448"/>
    </source>
</evidence>
<keyword evidence="9 10" id="KW-0472">Membrane</keyword>
<dbReference type="RefSeq" id="WP_092981924.1">
    <property type="nucleotide sequence ID" value="NZ_FOYQ01000001.1"/>
</dbReference>
<dbReference type="GO" id="GO:0098797">
    <property type="term" value="C:plasma membrane protein complex"/>
    <property type="evidence" value="ECO:0007669"/>
    <property type="project" value="TreeGrafter"/>
</dbReference>
<dbReference type="Proteomes" id="UP000199534">
    <property type="component" value="Unassembled WGS sequence"/>
</dbReference>
<dbReference type="NCBIfam" id="TIGR01352">
    <property type="entry name" value="tonB_Cterm"/>
    <property type="match status" value="1"/>
</dbReference>
<comment type="subcellular location">
    <subcellularLocation>
        <location evidence="1">Cell inner membrane</location>
        <topology evidence="1">Single-pass membrane protein</topology>
        <orientation evidence="1">Periplasmic side</orientation>
    </subcellularLocation>
</comment>
<accession>A0A1I6GBX5</accession>
<feature type="domain" description="TonB C-terminal" evidence="11">
    <location>
        <begin position="152"/>
        <end position="241"/>
    </location>
</feature>
<evidence type="ECO:0000256" key="4">
    <source>
        <dbReference type="ARBA" id="ARBA00022475"/>
    </source>
</evidence>
<keyword evidence="6 10" id="KW-0812">Transmembrane</keyword>
<dbReference type="GO" id="GO:0015891">
    <property type="term" value="P:siderophore transport"/>
    <property type="evidence" value="ECO:0007669"/>
    <property type="project" value="InterPro"/>
</dbReference>
<evidence type="ECO:0000256" key="7">
    <source>
        <dbReference type="ARBA" id="ARBA00022927"/>
    </source>
</evidence>
<protein>
    <submittedName>
        <fullName evidence="12">Protein TonB</fullName>
    </submittedName>
</protein>
<evidence type="ECO:0000256" key="10">
    <source>
        <dbReference type="SAM" id="Phobius"/>
    </source>
</evidence>
<gene>
    <name evidence="12" type="ORF">SAMN04490243_1553</name>
</gene>
<dbReference type="GO" id="GO:0055085">
    <property type="term" value="P:transmembrane transport"/>
    <property type="evidence" value="ECO:0007669"/>
    <property type="project" value="InterPro"/>
</dbReference>
<evidence type="ECO:0000313" key="12">
    <source>
        <dbReference type="EMBL" id="SFR39686.1"/>
    </source>
</evidence>
<organism evidence="12 13">
    <name type="scientific">Robiginitalea myxolifaciens</name>
    <dbReference type="NCBI Taxonomy" id="400055"/>
    <lineage>
        <taxon>Bacteria</taxon>
        <taxon>Pseudomonadati</taxon>
        <taxon>Bacteroidota</taxon>
        <taxon>Flavobacteriia</taxon>
        <taxon>Flavobacteriales</taxon>
        <taxon>Flavobacteriaceae</taxon>
        <taxon>Robiginitalea</taxon>
    </lineage>
</organism>
<dbReference type="InterPro" id="IPR003538">
    <property type="entry name" value="TonB"/>
</dbReference>
<keyword evidence="4" id="KW-1003">Cell membrane</keyword>
<evidence type="ECO:0000256" key="1">
    <source>
        <dbReference type="ARBA" id="ARBA00004383"/>
    </source>
</evidence>
<dbReference type="STRING" id="400055.SAMN04490243_1553"/>
<dbReference type="InterPro" id="IPR006260">
    <property type="entry name" value="TonB/TolA_C"/>
</dbReference>
<keyword evidence="3" id="KW-0813">Transport</keyword>
<keyword evidence="5" id="KW-0997">Cell inner membrane</keyword>
<dbReference type="EMBL" id="FOYQ01000001">
    <property type="protein sequence ID" value="SFR39686.1"/>
    <property type="molecule type" value="Genomic_DNA"/>
</dbReference>
<evidence type="ECO:0000313" key="13">
    <source>
        <dbReference type="Proteomes" id="UP000199534"/>
    </source>
</evidence>
<comment type="similarity">
    <text evidence="2">Belongs to the TonB family.</text>
</comment>
<sequence>MELKKNPQADLNRNSRLYFLIGLALVLFTTWRLLEHKTYDTVKTYDTSFNMEEVLLEEVPQTQTVNTPPPPAPPTAPAVIEIVDNLEEVEESIIESTESSQDMAVEEVVYRPDDIEVEEVEEDVTVPFAVIENVPVFPGCEGLSSEAERKACFNQKMQEHVQKQFKYPATALELGISGKVFVLFSINSDGYVTNIKTRGPDKLLEEESVRIITALPKMKPGIQRGIPVKVGYSIPITFKLE</sequence>
<keyword evidence="8 10" id="KW-1133">Transmembrane helix</keyword>
<dbReference type="OrthoDB" id="1522859at2"/>
<dbReference type="PROSITE" id="PS52015">
    <property type="entry name" value="TONB_CTD"/>
    <property type="match status" value="1"/>
</dbReference>
<evidence type="ECO:0000259" key="11">
    <source>
        <dbReference type="PROSITE" id="PS52015"/>
    </source>
</evidence>
<dbReference type="GO" id="GO:0031992">
    <property type="term" value="F:energy transducer activity"/>
    <property type="evidence" value="ECO:0007669"/>
    <property type="project" value="InterPro"/>
</dbReference>
<evidence type="ECO:0000256" key="2">
    <source>
        <dbReference type="ARBA" id="ARBA00006555"/>
    </source>
</evidence>
<dbReference type="PRINTS" id="PR01374">
    <property type="entry name" value="TONBPROTEIN"/>
</dbReference>
<proteinExistence type="inferred from homology"/>